<dbReference type="AlphaFoldDB" id="A0A834TMB6"/>
<proteinExistence type="predicted"/>
<sequence>MGAFMEDLACCPGIGEHKRLGKGSAQSSPTENFVLRER</sequence>
<evidence type="ECO:0000313" key="2">
    <source>
        <dbReference type="EMBL" id="KAF7823899.1"/>
    </source>
</evidence>
<dbReference type="EMBL" id="JAAIUW010000007">
    <property type="protein sequence ID" value="KAF7823899.1"/>
    <property type="molecule type" value="Genomic_DNA"/>
</dbReference>
<dbReference type="Proteomes" id="UP000634136">
    <property type="component" value="Unassembled WGS sequence"/>
</dbReference>
<evidence type="ECO:0000313" key="3">
    <source>
        <dbReference type="Proteomes" id="UP000634136"/>
    </source>
</evidence>
<evidence type="ECO:0000256" key="1">
    <source>
        <dbReference type="SAM" id="MobiDB-lite"/>
    </source>
</evidence>
<keyword evidence="3" id="KW-1185">Reference proteome</keyword>
<feature type="region of interest" description="Disordered" evidence="1">
    <location>
        <begin position="18"/>
        <end position="38"/>
    </location>
</feature>
<protein>
    <submittedName>
        <fullName evidence="2">Uncharacterized protein</fullName>
    </submittedName>
</protein>
<comment type="caution">
    <text evidence="2">The sequence shown here is derived from an EMBL/GenBank/DDBJ whole genome shotgun (WGS) entry which is preliminary data.</text>
</comment>
<reference evidence="2" key="1">
    <citation type="submission" date="2020-09" db="EMBL/GenBank/DDBJ databases">
        <title>Genome-Enabled Discovery of Anthraquinone Biosynthesis in Senna tora.</title>
        <authorList>
            <person name="Kang S.-H."/>
            <person name="Pandey R.P."/>
            <person name="Lee C.-M."/>
            <person name="Sim J.-S."/>
            <person name="Jeong J.-T."/>
            <person name="Choi B.-S."/>
            <person name="Jung M."/>
            <person name="Ginzburg D."/>
            <person name="Zhao K."/>
            <person name="Won S.Y."/>
            <person name="Oh T.-J."/>
            <person name="Yu Y."/>
            <person name="Kim N.-H."/>
            <person name="Lee O.R."/>
            <person name="Lee T.-H."/>
            <person name="Bashyal P."/>
            <person name="Kim T.-S."/>
            <person name="Lee W.-H."/>
            <person name="Kawkins C."/>
            <person name="Kim C.-K."/>
            <person name="Kim J.S."/>
            <person name="Ahn B.O."/>
            <person name="Rhee S.Y."/>
            <person name="Sohng J.K."/>
        </authorList>
    </citation>
    <scope>NUCLEOTIDE SEQUENCE</scope>
    <source>
        <tissue evidence="2">Leaf</tissue>
    </source>
</reference>
<name>A0A834TMB6_9FABA</name>
<accession>A0A834TMB6</accession>
<gene>
    <name evidence="2" type="ORF">G2W53_022043</name>
</gene>
<organism evidence="2 3">
    <name type="scientific">Senna tora</name>
    <dbReference type="NCBI Taxonomy" id="362788"/>
    <lineage>
        <taxon>Eukaryota</taxon>
        <taxon>Viridiplantae</taxon>
        <taxon>Streptophyta</taxon>
        <taxon>Embryophyta</taxon>
        <taxon>Tracheophyta</taxon>
        <taxon>Spermatophyta</taxon>
        <taxon>Magnoliopsida</taxon>
        <taxon>eudicotyledons</taxon>
        <taxon>Gunneridae</taxon>
        <taxon>Pentapetalae</taxon>
        <taxon>rosids</taxon>
        <taxon>fabids</taxon>
        <taxon>Fabales</taxon>
        <taxon>Fabaceae</taxon>
        <taxon>Caesalpinioideae</taxon>
        <taxon>Cassia clade</taxon>
        <taxon>Senna</taxon>
    </lineage>
</organism>